<dbReference type="InterPro" id="IPR006860">
    <property type="entry name" value="FecR"/>
</dbReference>
<sequence>MSVSPEYLEQLVLDEIAGVITPEDSATLKNILAQDPEALAIRNDLYAEYGNNPVLDRLPETLTVDMVWERVREKKRRRMLTVLSIAASVLVLLGAYLLFAPAGSEHAMAAVSREVTLEMPDGEVVQLGAAVQQVGNVVLRNDSNRLSYTGGEGRASLVVPAGKEYTIILADGSTVQLNAGSKMTFPMAFDDISREIRINGEAYVKVAKDAARPFIVHVANGAIEVLGTEFNVNTYGKVTVSLVSGAVRMRTGDDSLLLHPGFAVCYNPGTKLTEAPFEAEDVLAWRSGVFLFSDTTLTALAGLISRWYGVEVVNDTPAAGDRRFSGAMDRNKPITSFLEGLKFMGRLEYYFDKDSVLHLK</sequence>
<feature type="transmembrane region" description="Helical" evidence="1">
    <location>
        <begin position="80"/>
        <end position="99"/>
    </location>
</feature>
<keyword evidence="7" id="KW-1185">Reference proteome</keyword>
<evidence type="ECO:0000313" key="7">
    <source>
        <dbReference type="Proteomes" id="UP001326715"/>
    </source>
</evidence>
<dbReference type="Pfam" id="PF04773">
    <property type="entry name" value="FecR"/>
    <property type="match status" value="1"/>
</dbReference>
<keyword evidence="1" id="KW-0472">Membrane</keyword>
<dbReference type="STRING" id="1004.SAMN05661012_04661"/>
<evidence type="ECO:0000259" key="3">
    <source>
        <dbReference type="Pfam" id="PF16344"/>
    </source>
</evidence>
<dbReference type="RefSeq" id="WP_072363625.1">
    <property type="nucleotide sequence ID" value="NZ_CP139972.1"/>
</dbReference>
<dbReference type="PANTHER" id="PTHR30273:SF2">
    <property type="entry name" value="PROTEIN FECR"/>
    <property type="match status" value="1"/>
</dbReference>
<organism evidence="4 6">
    <name type="scientific">Chitinophaga sancti</name>
    <dbReference type="NCBI Taxonomy" id="1004"/>
    <lineage>
        <taxon>Bacteria</taxon>
        <taxon>Pseudomonadati</taxon>
        <taxon>Bacteroidota</taxon>
        <taxon>Chitinophagia</taxon>
        <taxon>Chitinophagales</taxon>
        <taxon>Chitinophagaceae</taxon>
        <taxon>Chitinophaga</taxon>
    </lineage>
</organism>
<dbReference type="Gene3D" id="3.55.50.30">
    <property type="match status" value="1"/>
</dbReference>
<dbReference type="Proteomes" id="UP000183788">
    <property type="component" value="Unassembled WGS sequence"/>
</dbReference>
<dbReference type="Gene3D" id="2.60.120.1440">
    <property type="match status" value="1"/>
</dbReference>
<reference evidence="5 7" key="2">
    <citation type="submission" date="2023-11" db="EMBL/GenBank/DDBJ databases">
        <title>MicrobeMod: A computational toolkit for identifying prokaryotic methylation and restriction-modification with nanopore sequencing.</title>
        <authorList>
            <person name="Crits-Christoph A."/>
            <person name="Kang S.C."/>
            <person name="Lee H."/>
            <person name="Ostrov N."/>
        </authorList>
    </citation>
    <scope>NUCLEOTIDE SEQUENCE [LARGE SCALE GENOMIC DNA]</scope>
    <source>
        <strain evidence="5 7">ATCC 23090</strain>
    </source>
</reference>
<dbReference type="EMBL" id="FPIZ01000016">
    <property type="protein sequence ID" value="SFW78500.1"/>
    <property type="molecule type" value="Genomic_DNA"/>
</dbReference>
<dbReference type="OrthoDB" id="643697at2"/>
<name>A0A1K1S330_9BACT</name>
<evidence type="ECO:0000313" key="5">
    <source>
        <dbReference type="EMBL" id="WQG88224.1"/>
    </source>
</evidence>
<dbReference type="AlphaFoldDB" id="A0A1K1S330"/>
<accession>A0A1K1S330</accession>
<gene>
    <name evidence="4" type="ORF">SAMN05661012_04661</name>
    <name evidence="5" type="ORF">SR876_25170</name>
</gene>
<evidence type="ECO:0000259" key="2">
    <source>
        <dbReference type="Pfam" id="PF04773"/>
    </source>
</evidence>
<dbReference type="PANTHER" id="PTHR30273">
    <property type="entry name" value="PERIPLASMIC SIGNAL SENSOR AND SIGMA FACTOR ACTIVATOR FECR-RELATED"/>
    <property type="match status" value="1"/>
</dbReference>
<dbReference type="Proteomes" id="UP001326715">
    <property type="component" value="Chromosome"/>
</dbReference>
<feature type="domain" description="Protein FecR C-terminal" evidence="3">
    <location>
        <begin position="290"/>
        <end position="356"/>
    </location>
</feature>
<dbReference type="InterPro" id="IPR032508">
    <property type="entry name" value="FecR_C"/>
</dbReference>
<evidence type="ECO:0000313" key="4">
    <source>
        <dbReference type="EMBL" id="SFW78500.1"/>
    </source>
</evidence>
<dbReference type="EMBL" id="CP140154">
    <property type="protein sequence ID" value="WQG88224.1"/>
    <property type="molecule type" value="Genomic_DNA"/>
</dbReference>
<dbReference type="PIRSF" id="PIRSF018266">
    <property type="entry name" value="FecR"/>
    <property type="match status" value="1"/>
</dbReference>
<protein>
    <submittedName>
        <fullName evidence="5">FecR domain-containing protein</fullName>
    </submittedName>
    <submittedName>
        <fullName evidence="4">FecR family protein</fullName>
    </submittedName>
</protein>
<feature type="domain" description="FecR protein" evidence="2">
    <location>
        <begin position="158"/>
        <end position="248"/>
    </location>
</feature>
<proteinExistence type="predicted"/>
<dbReference type="Pfam" id="PF16344">
    <property type="entry name" value="FecR_C"/>
    <property type="match status" value="1"/>
</dbReference>
<dbReference type="InterPro" id="IPR012373">
    <property type="entry name" value="Ferrdict_sens_TM"/>
</dbReference>
<evidence type="ECO:0000313" key="6">
    <source>
        <dbReference type="Proteomes" id="UP000183788"/>
    </source>
</evidence>
<dbReference type="GO" id="GO:0016989">
    <property type="term" value="F:sigma factor antagonist activity"/>
    <property type="evidence" value="ECO:0007669"/>
    <property type="project" value="TreeGrafter"/>
</dbReference>
<keyword evidence="1" id="KW-1133">Transmembrane helix</keyword>
<evidence type="ECO:0000256" key="1">
    <source>
        <dbReference type="SAM" id="Phobius"/>
    </source>
</evidence>
<keyword evidence="1" id="KW-0812">Transmembrane</keyword>
<reference evidence="4 6" key="1">
    <citation type="submission" date="2016-11" db="EMBL/GenBank/DDBJ databases">
        <authorList>
            <person name="Jaros S."/>
            <person name="Januszkiewicz K."/>
            <person name="Wedrychowicz H."/>
        </authorList>
    </citation>
    <scope>NUCLEOTIDE SEQUENCE [LARGE SCALE GENOMIC DNA]</scope>
    <source>
        <strain evidence="4 6">DSM 784</strain>
    </source>
</reference>